<dbReference type="InterPro" id="IPR022735">
    <property type="entry name" value="bMERB_dom"/>
</dbReference>
<evidence type="ECO:0000313" key="5">
    <source>
        <dbReference type="Proteomes" id="UP000030746"/>
    </source>
</evidence>
<dbReference type="AlphaFoldDB" id="V4B317"/>
<feature type="coiled-coil region" evidence="1">
    <location>
        <begin position="43"/>
        <end position="77"/>
    </location>
</feature>
<dbReference type="STRING" id="225164.V4B317"/>
<sequence>MSTSTVHSRRRDNHMSMSMDLDGDARRARRRQKAIIKQQKLNEQKRLRMAQELQRQLEEVEVKQKELEERGIQVEKDLRESGKDDADLMQEWFNLVHEKNTIVRFESSLMIQARELELEDRQARLNNLLRDRMSIEGGGKEDEQIDEEKKILDELLQVVEQRDSLVAMLEEDRLSLIVFTKRNNYLSLKIKNLTFERCFCRESAEDKDLEQIMLAKGFALSPMSYVKKMKADSMKTDSS</sequence>
<dbReference type="OMA" id="EAGTECT"/>
<dbReference type="KEGG" id="lgi:LOTGIDRAFT_170583"/>
<evidence type="ECO:0000259" key="3">
    <source>
        <dbReference type="PROSITE" id="PS51848"/>
    </source>
</evidence>
<evidence type="ECO:0000313" key="4">
    <source>
        <dbReference type="EMBL" id="ESP04613.1"/>
    </source>
</evidence>
<dbReference type="RefSeq" id="XP_009044656.1">
    <property type="nucleotide sequence ID" value="XM_009046408.1"/>
</dbReference>
<keyword evidence="1" id="KW-0175">Coiled coil</keyword>
<evidence type="ECO:0000256" key="1">
    <source>
        <dbReference type="SAM" id="Coils"/>
    </source>
</evidence>
<name>V4B317_LOTGI</name>
<dbReference type="HOGENOM" id="CLU_119334_0_0_1"/>
<dbReference type="Proteomes" id="UP000030746">
    <property type="component" value="Unassembled WGS sequence"/>
</dbReference>
<dbReference type="InterPro" id="IPR050540">
    <property type="entry name" value="F-actin_Monoox_Mical"/>
</dbReference>
<dbReference type="PANTHER" id="PTHR23167">
    <property type="entry name" value="CALPONIN HOMOLOGY DOMAIN-CONTAINING PROTEIN DDB_G0272472-RELATED"/>
    <property type="match status" value="1"/>
</dbReference>
<feature type="domain" description="BMERB" evidence="3">
    <location>
        <begin position="40"/>
        <end position="185"/>
    </location>
</feature>
<dbReference type="SMART" id="SM01203">
    <property type="entry name" value="DUF3585"/>
    <property type="match status" value="1"/>
</dbReference>
<dbReference type="GeneID" id="20241459"/>
<protein>
    <recommendedName>
        <fullName evidence="3">BMERB domain-containing protein</fullName>
    </recommendedName>
</protein>
<gene>
    <name evidence="4" type="ORF">LOTGIDRAFT_170583</name>
</gene>
<evidence type="ECO:0000256" key="2">
    <source>
        <dbReference type="SAM" id="MobiDB-lite"/>
    </source>
</evidence>
<proteinExistence type="predicted"/>
<dbReference type="EMBL" id="KB199676">
    <property type="protein sequence ID" value="ESP04613.1"/>
    <property type="molecule type" value="Genomic_DNA"/>
</dbReference>
<dbReference type="CTD" id="20241459"/>
<accession>V4B317</accession>
<keyword evidence="5" id="KW-1185">Reference proteome</keyword>
<dbReference type="PROSITE" id="PS51848">
    <property type="entry name" value="BMERB"/>
    <property type="match status" value="1"/>
</dbReference>
<organism evidence="4 5">
    <name type="scientific">Lottia gigantea</name>
    <name type="common">Giant owl limpet</name>
    <dbReference type="NCBI Taxonomy" id="225164"/>
    <lineage>
        <taxon>Eukaryota</taxon>
        <taxon>Metazoa</taxon>
        <taxon>Spiralia</taxon>
        <taxon>Lophotrochozoa</taxon>
        <taxon>Mollusca</taxon>
        <taxon>Gastropoda</taxon>
        <taxon>Patellogastropoda</taxon>
        <taxon>Lottioidea</taxon>
        <taxon>Lottiidae</taxon>
        <taxon>Lottia</taxon>
    </lineage>
</organism>
<feature type="region of interest" description="Disordered" evidence="2">
    <location>
        <begin position="1"/>
        <end position="31"/>
    </location>
</feature>
<dbReference type="Pfam" id="PF12130">
    <property type="entry name" value="bMERB_dom"/>
    <property type="match status" value="1"/>
</dbReference>
<dbReference type="OrthoDB" id="20799at2759"/>
<dbReference type="PANTHER" id="PTHR23167:SF54">
    <property type="entry name" value="[F-ACTIN]-MONOOXYGENASE MICAL"/>
    <property type="match status" value="1"/>
</dbReference>
<reference evidence="4 5" key="1">
    <citation type="journal article" date="2013" name="Nature">
        <title>Insights into bilaterian evolution from three spiralian genomes.</title>
        <authorList>
            <person name="Simakov O."/>
            <person name="Marletaz F."/>
            <person name="Cho S.J."/>
            <person name="Edsinger-Gonzales E."/>
            <person name="Havlak P."/>
            <person name="Hellsten U."/>
            <person name="Kuo D.H."/>
            <person name="Larsson T."/>
            <person name="Lv J."/>
            <person name="Arendt D."/>
            <person name="Savage R."/>
            <person name="Osoegawa K."/>
            <person name="de Jong P."/>
            <person name="Grimwood J."/>
            <person name="Chapman J.A."/>
            <person name="Shapiro H."/>
            <person name="Aerts A."/>
            <person name="Otillar R.P."/>
            <person name="Terry A.Y."/>
            <person name="Boore J.L."/>
            <person name="Grigoriev I.V."/>
            <person name="Lindberg D.R."/>
            <person name="Seaver E.C."/>
            <person name="Weisblat D.A."/>
            <person name="Putnam N.H."/>
            <person name="Rokhsar D.S."/>
        </authorList>
    </citation>
    <scope>NUCLEOTIDE SEQUENCE [LARGE SCALE GENOMIC DNA]</scope>
</reference>